<dbReference type="STRING" id="1802628.A2890_02405"/>
<dbReference type="CDD" id="cd00561">
    <property type="entry name" value="CobA_ACA"/>
    <property type="match status" value="1"/>
</dbReference>
<dbReference type="Pfam" id="PF02572">
    <property type="entry name" value="CobA_CobO_BtuR"/>
    <property type="match status" value="1"/>
</dbReference>
<gene>
    <name evidence="1" type="ORF">A2890_02405</name>
</gene>
<dbReference type="Proteomes" id="UP000176967">
    <property type="component" value="Unassembled WGS sequence"/>
</dbReference>
<protein>
    <recommendedName>
        <fullName evidence="3">Cob(I)yrinic acid a,c-diamide adenosyltransferase</fullName>
    </recommendedName>
</protein>
<dbReference type="PANTHER" id="PTHR46638">
    <property type="entry name" value="CORRINOID ADENOSYLTRANSFERASE"/>
    <property type="match status" value="1"/>
</dbReference>
<dbReference type="AlphaFoldDB" id="A0A1F4VZZ2"/>
<dbReference type="InterPro" id="IPR027417">
    <property type="entry name" value="P-loop_NTPase"/>
</dbReference>
<dbReference type="Gene3D" id="3.40.50.300">
    <property type="entry name" value="P-loop containing nucleotide triphosphate hydrolases"/>
    <property type="match status" value="1"/>
</dbReference>
<evidence type="ECO:0000313" key="1">
    <source>
        <dbReference type="EMBL" id="OGC62734.1"/>
    </source>
</evidence>
<dbReference type="GO" id="GO:0005524">
    <property type="term" value="F:ATP binding"/>
    <property type="evidence" value="ECO:0007669"/>
    <property type="project" value="InterPro"/>
</dbReference>
<evidence type="ECO:0008006" key="3">
    <source>
        <dbReference type="Google" id="ProtNLM"/>
    </source>
</evidence>
<dbReference type="SUPFAM" id="SSF52540">
    <property type="entry name" value="P-loop containing nucleoside triphosphate hydrolases"/>
    <property type="match status" value="1"/>
</dbReference>
<organism evidence="1 2">
    <name type="scientific">candidate division WWE3 bacterium RIFCSPLOWO2_01_FULL_53_14</name>
    <dbReference type="NCBI Taxonomy" id="1802628"/>
    <lineage>
        <taxon>Bacteria</taxon>
        <taxon>Katanobacteria</taxon>
    </lineage>
</organism>
<dbReference type="PANTHER" id="PTHR46638:SF1">
    <property type="entry name" value="CORRINOID ADENOSYLTRANSFERASE"/>
    <property type="match status" value="1"/>
</dbReference>
<accession>A0A1F4VZZ2</accession>
<comment type="caution">
    <text evidence="1">The sequence shown here is derived from an EMBL/GenBank/DDBJ whole genome shotgun (WGS) entry which is preliminary data.</text>
</comment>
<reference evidence="1 2" key="1">
    <citation type="journal article" date="2016" name="Nat. Commun.">
        <title>Thousands of microbial genomes shed light on interconnected biogeochemical processes in an aquifer system.</title>
        <authorList>
            <person name="Anantharaman K."/>
            <person name="Brown C.T."/>
            <person name="Hug L.A."/>
            <person name="Sharon I."/>
            <person name="Castelle C.J."/>
            <person name="Probst A.J."/>
            <person name="Thomas B.C."/>
            <person name="Singh A."/>
            <person name="Wilkins M.J."/>
            <person name="Karaoz U."/>
            <person name="Brodie E.L."/>
            <person name="Williams K.H."/>
            <person name="Hubbard S.S."/>
            <person name="Banfield J.F."/>
        </authorList>
    </citation>
    <scope>NUCLEOTIDE SEQUENCE [LARGE SCALE GENOMIC DNA]</scope>
</reference>
<dbReference type="GO" id="GO:0008817">
    <property type="term" value="F:corrinoid adenosyltransferase activity"/>
    <property type="evidence" value="ECO:0007669"/>
    <property type="project" value="InterPro"/>
</dbReference>
<dbReference type="EMBL" id="MEVL01000004">
    <property type="protein sequence ID" value="OGC62734.1"/>
    <property type="molecule type" value="Genomic_DNA"/>
</dbReference>
<dbReference type="PIRSF" id="PIRSF015617">
    <property type="entry name" value="Adensltrnsf_CobA"/>
    <property type="match status" value="1"/>
</dbReference>
<dbReference type="InterPro" id="IPR003724">
    <property type="entry name" value="CblAdoTrfase_CobA"/>
</dbReference>
<evidence type="ECO:0000313" key="2">
    <source>
        <dbReference type="Proteomes" id="UP000176967"/>
    </source>
</evidence>
<name>A0A1F4VZZ2_UNCKA</name>
<sequence>MANDSGLIYVFTGDGKGKTTAAIGQAVRAVGQGWKVLMVQFIKQIVSGEVGPLKKIGVEIYPMGEGFVGIMGDRKPREVHVRAAEKALEFAEDKVRKGDFNLLILDEINVAVSLGLLDAVRVLEFLNNKPKDLNVILTGRNAPPEFIKIAGLVSEVKEVQHPFSKGETAKKGIEF</sequence>
<proteinExistence type="predicted"/>
<dbReference type="GO" id="GO:0009236">
    <property type="term" value="P:cobalamin biosynthetic process"/>
    <property type="evidence" value="ECO:0007669"/>
    <property type="project" value="InterPro"/>
</dbReference>